<protein>
    <submittedName>
        <fullName evidence="2">Uncharacterized protein</fullName>
    </submittedName>
</protein>
<evidence type="ECO:0000313" key="2">
    <source>
        <dbReference type="EMBL" id="MBP2350376.1"/>
    </source>
</evidence>
<name>A0ABS4UFF1_9ACTN</name>
<dbReference type="Proteomes" id="UP000755585">
    <property type="component" value="Unassembled WGS sequence"/>
</dbReference>
<dbReference type="RefSeq" id="WP_209693437.1">
    <property type="nucleotide sequence ID" value="NZ_BAAAVU010000011.1"/>
</dbReference>
<feature type="signal peptide" evidence="1">
    <location>
        <begin position="1"/>
        <end position="26"/>
    </location>
</feature>
<accession>A0ABS4UFF1</accession>
<reference evidence="2 3" key="1">
    <citation type="submission" date="2021-03" db="EMBL/GenBank/DDBJ databases">
        <title>Sequencing the genomes of 1000 actinobacteria strains.</title>
        <authorList>
            <person name="Klenk H.-P."/>
        </authorList>
    </citation>
    <scope>NUCLEOTIDE SEQUENCE [LARGE SCALE GENOMIC DNA]</scope>
    <source>
        <strain evidence="2 3">DSM 18824</strain>
    </source>
</reference>
<comment type="caution">
    <text evidence="2">The sequence shown here is derived from an EMBL/GenBank/DDBJ whole genome shotgun (WGS) entry which is preliminary data.</text>
</comment>
<gene>
    <name evidence="2" type="ORF">JOF29_001459</name>
</gene>
<keyword evidence="3" id="KW-1185">Reference proteome</keyword>
<feature type="chain" id="PRO_5046699972" evidence="1">
    <location>
        <begin position="27"/>
        <end position="91"/>
    </location>
</feature>
<organism evidence="2 3">
    <name type="scientific">Kribbella aluminosa</name>
    <dbReference type="NCBI Taxonomy" id="416017"/>
    <lineage>
        <taxon>Bacteria</taxon>
        <taxon>Bacillati</taxon>
        <taxon>Actinomycetota</taxon>
        <taxon>Actinomycetes</taxon>
        <taxon>Propionibacteriales</taxon>
        <taxon>Kribbellaceae</taxon>
        <taxon>Kribbella</taxon>
    </lineage>
</organism>
<evidence type="ECO:0000313" key="3">
    <source>
        <dbReference type="Proteomes" id="UP000755585"/>
    </source>
</evidence>
<keyword evidence="1" id="KW-0732">Signal</keyword>
<dbReference type="EMBL" id="JAGINT010000001">
    <property type="protein sequence ID" value="MBP2350376.1"/>
    <property type="molecule type" value="Genomic_DNA"/>
</dbReference>
<sequence>MRKLIPAAAAVALAGSALMATLPAQATTYPAVCTVIHDGAHWVYAGGQMVGVASYGDTFYADHEAAGNLYGAFSPSGGSLWQMRATDLSCP</sequence>
<proteinExistence type="predicted"/>
<evidence type="ECO:0000256" key="1">
    <source>
        <dbReference type="SAM" id="SignalP"/>
    </source>
</evidence>